<organism evidence="3">
    <name type="scientific">Caenorhabditis remanei</name>
    <name type="common">Caenorhabditis vulgaris</name>
    <dbReference type="NCBI Taxonomy" id="31234"/>
    <lineage>
        <taxon>Eukaryota</taxon>
        <taxon>Metazoa</taxon>
        <taxon>Ecdysozoa</taxon>
        <taxon>Nematoda</taxon>
        <taxon>Chromadorea</taxon>
        <taxon>Rhabditida</taxon>
        <taxon>Rhabditina</taxon>
        <taxon>Rhabditomorpha</taxon>
        <taxon>Rhabditoidea</taxon>
        <taxon>Rhabditidae</taxon>
        <taxon>Peloderinae</taxon>
        <taxon>Caenorhabditis</taxon>
    </lineage>
</organism>
<evidence type="ECO:0008006" key="4">
    <source>
        <dbReference type="Google" id="ProtNLM"/>
    </source>
</evidence>
<evidence type="ECO:0000313" key="3">
    <source>
        <dbReference type="Proteomes" id="UP000008281"/>
    </source>
</evidence>
<feature type="signal peptide" evidence="1">
    <location>
        <begin position="1"/>
        <end position="23"/>
    </location>
</feature>
<name>E3NSB6_CAERE</name>
<dbReference type="Proteomes" id="UP000008281">
    <property type="component" value="Unassembled WGS sequence"/>
</dbReference>
<evidence type="ECO:0000256" key="1">
    <source>
        <dbReference type="SAM" id="SignalP"/>
    </source>
</evidence>
<evidence type="ECO:0000313" key="2">
    <source>
        <dbReference type="EMBL" id="EFO90008.1"/>
    </source>
</evidence>
<dbReference type="AlphaFoldDB" id="E3NSB6"/>
<sequence>MPLLLVLCITLVFVSLFTPDTEIVPIRRPDPPPVERLRHIRHNPRIANEDEDNDNAVPMERIRMVNPIADYFQ</sequence>
<feature type="chain" id="PRO_5003178042" description="Secreted protein" evidence="1">
    <location>
        <begin position="24"/>
        <end position="73"/>
    </location>
</feature>
<dbReference type="InParanoid" id="E3NSB6"/>
<gene>
    <name evidence="2" type="ORF">CRE_31619</name>
</gene>
<reference evidence="2" key="1">
    <citation type="submission" date="2007-07" db="EMBL/GenBank/DDBJ databases">
        <title>PCAP assembly of the Caenorhabditis remanei genome.</title>
        <authorList>
            <consortium name="The Caenorhabditis remanei Sequencing Consortium"/>
            <person name="Wilson R.K."/>
        </authorList>
    </citation>
    <scope>NUCLEOTIDE SEQUENCE [LARGE SCALE GENOMIC DNA]</scope>
    <source>
        <strain evidence="2">PB4641</strain>
    </source>
</reference>
<accession>E3NSB6</accession>
<proteinExistence type="predicted"/>
<protein>
    <recommendedName>
        <fullName evidence="4">Secreted protein</fullName>
    </recommendedName>
</protein>
<dbReference type="EMBL" id="DS269927">
    <property type="protein sequence ID" value="EFO90008.1"/>
    <property type="molecule type" value="Genomic_DNA"/>
</dbReference>
<keyword evidence="3" id="KW-1185">Reference proteome</keyword>
<keyword evidence="1" id="KW-0732">Signal</keyword>
<dbReference type="HOGENOM" id="CLU_2707171_0_0_1"/>